<accession>A0ABV6YBG2</accession>
<proteinExistence type="inferred from homology"/>
<dbReference type="Gene3D" id="3.40.50.970">
    <property type="match status" value="2"/>
</dbReference>
<dbReference type="InterPro" id="IPR029061">
    <property type="entry name" value="THDP-binding"/>
</dbReference>
<gene>
    <name evidence="5" type="ORF">ACETIH_18330</name>
</gene>
<keyword evidence="2" id="KW-0786">Thiamine pyrophosphate</keyword>
<evidence type="ECO:0000256" key="1">
    <source>
        <dbReference type="ARBA" id="ARBA00007812"/>
    </source>
</evidence>
<evidence type="ECO:0000313" key="6">
    <source>
        <dbReference type="Proteomes" id="UP001593940"/>
    </source>
</evidence>
<dbReference type="NCBIfam" id="NF005760">
    <property type="entry name" value="PRK07586.1"/>
    <property type="match status" value="1"/>
</dbReference>
<dbReference type="SUPFAM" id="SSF52518">
    <property type="entry name" value="Thiamin diphosphate-binding fold (THDP-binding)"/>
    <property type="match status" value="2"/>
</dbReference>
<dbReference type="InterPro" id="IPR011766">
    <property type="entry name" value="TPP_enzyme_TPP-bd"/>
</dbReference>
<evidence type="ECO:0000259" key="3">
    <source>
        <dbReference type="Pfam" id="PF02775"/>
    </source>
</evidence>
<sequence length="515" mass="53626">MNGAESLVRTLAGGGVDVCFANPGTSEMHFVAALDQVEGIRSVLCLFEGVVTGAADGYARMTDKPAATLLHLGPGLANGLANLHNAKRARSPIVNIVGEHATFHRQYDAPLTSNIEALAGEYSGWLKTSINSRSVASDGASAVVAAMTPPGQIATLILPADTAWGVGGGIAGVPVPPSRAKVADERIRAAAEVLRPGRRTLLLLGDRSVRHEGLTLAACIGARTGAGLLAETSNARMSRGAGRPAIERVPYLVDAALKTLADYEHLILVGARPPVSFFGYPGQPSELQASGARLHVLADASEDQIDALARLADLVGAPARYQTPAPAPRLELPRSGGLDPASIAQVIGALLPENAIVCDESVTTGRNFFPATHGSAPHDWLQLTGGSIGLGIPLAIGAAVACPDRQVIALQADGSAMYTVQGLWTQARENLKVLTCIWSNRSYAILHGELAAVGVKSLGRSAVDLLSLDRPAIDWVGLSQGFGIQACRVETSEEFARAFRNGLEANGPCLIEVMI</sequence>
<dbReference type="Pfam" id="PF02775">
    <property type="entry name" value="TPP_enzyme_C"/>
    <property type="match status" value="1"/>
</dbReference>
<evidence type="ECO:0000259" key="4">
    <source>
        <dbReference type="Pfam" id="PF02776"/>
    </source>
</evidence>
<evidence type="ECO:0000256" key="2">
    <source>
        <dbReference type="ARBA" id="ARBA00023052"/>
    </source>
</evidence>
<comment type="similarity">
    <text evidence="1">Belongs to the TPP enzyme family.</text>
</comment>
<dbReference type="InterPro" id="IPR045229">
    <property type="entry name" value="TPP_enz"/>
</dbReference>
<feature type="domain" description="Thiamine pyrophosphate enzyme N-terminal TPP-binding" evidence="4">
    <location>
        <begin position="1"/>
        <end position="104"/>
    </location>
</feature>
<dbReference type="CDD" id="cd02002">
    <property type="entry name" value="TPP_BFDC"/>
    <property type="match status" value="1"/>
</dbReference>
<dbReference type="PANTHER" id="PTHR18968:SF86">
    <property type="entry name" value="ACETOLACTATE SYNTHASE LARGE SUBUNIT ILVX-RELATED"/>
    <property type="match status" value="1"/>
</dbReference>
<dbReference type="InterPro" id="IPR012001">
    <property type="entry name" value="Thiamin_PyroP_enz_TPP-bd_dom"/>
</dbReference>
<organism evidence="5 6">
    <name type="scientific">Microvirga arabica</name>
    <dbReference type="NCBI Taxonomy" id="1128671"/>
    <lineage>
        <taxon>Bacteria</taxon>
        <taxon>Pseudomonadati</taxon>
        <taxon>Pseudomonadota</taxon>
        <taxon>Alphaproteobacteria</taxon>
        <taxon>Hyphomicrobiales</taxon>
        <taxon>Methylobacteriaceae</taxon>
        <taxon>Microvirga</taxon>
    </lineage>
</organism>
<dbReference type="PANTHER" id="PTHR18968">
    <property type="entry name" value="THIAMINE PYROPHOSPHATE ENZYMES"/>
    <property type="match status" value="1"/>
</dbReference>
<comment type="caution">
    <text evidence="5">The sequence shown here is derived from an EMBL/GenBank/DDBJ whole genome shotgun (WGS) entry which is preliminary data.</text>
</comment>
<evidence type="ECO:0000313" key="5">
    <source>
        <dbReference type="EMBL" id="MFC1458623.1"/>
    </source>
</evidence>
<dbReference type="Proteomes" id="UP001593940">
    <property type="component" value="Unassembled WGS sequence"/>
</dbReference>
<reference evidence="5 6" key="1">
    <citation type="submission" date="2024-09" db="EMBL/GenBank/DDBJ databases">
        <title>Nodulacao em especies de Leguminosae Basais da Amazonia e Caracterizacao dos Rizobios e Bacterias Associadas aos Nodulos.</title>
        <authorList>
            <person name="Jambeiro I.C.A."/>
            <person name="Lopes I.S."/>
            <person name="Aguiar E.R.G.R."/>
            <person name="Santos A.F.J."/>
            <person name="Dos Santos J.M.F."/>
            <person name="Gross E."/>
        </authorList>
    </citation>
    <scope>NUCLEOTIDE SEQUENCE [LARGE SCALE GENOMIC DNA]</scope>
    <source>
        <strain evidence="5 6">BRUESC1165</strain>
    </source>
</reference>
<protein>
    <submittedName>
        <fullName evidence="5">Acetolactate synthase large subunit</fullName>
    </submittedName>
</protein>
<dbReference type="Pfam" id="PF02776">
    <property type="entry name" value="TPP_enzyme_N"/>
    <property type="match status" value="1"/>
</dbReference>
<dbReference type="CDD" id="cd07035">
    <property type="entry name" value="TPP_PYR_POX_like"/>
    <property type="match status" value="1"/>
</dbReference>
<name>A0ABV6YBG2_9HYPH</name>
<feature type="domain" description="Thiamine pyrophosphate enzyme TPP-binding" evidence="3">
    <location>
        <begin position="377"/>
        <end position="513"/>
    </location>
</feature>
<keyword evidence="6" id="KW-1185">Reference proteome</keyword>
<dbReference type="EMBL" id="JBHOMY010000058">
    <property type="protein sequence ID" value="MFC1458623.1"/>
    <property type="molecule type" value="Genomic_DNA"/>
</dbReference>
<dbReference type="RefSeq" id="WP_377030548.1">
    <property type="nucleotide sequence ID" value="NZ_JBHOMY010000058.1"/>
</dbReference>